<gene>
    <name evidence="4" type="ORF">ACJDU8_17945</name>
</gene>
<reference evidence="4 5" key="1">
    <citation type="submission" date="2024-11" db="EMBL/GenBank/DDBJ databases">
        <authorList>
            <person name="Heng Y.C."/>
            <person name="Lim A.C.H."/>
            <person name="Lee J.K.Y."/>
            <person name="Kittelmann S."/>
        </authorList>
    </citation>
    <scope>NUCLEOTIDE SEQUENCE [LARGE SCALE GENOMIC DNA]</scope>
    <source>
        <strain evidence="4 5">WILCCON 0269</strain>
    </source>
</reference>
<dbReference type="InterPro" id="IPR035940">
    <property type="entry name" value="CAP_sf"/>
</dbReference>
<dbReference type="Pfam" id="PF00188">
    <property type="entry name" value="CAP"/>
    <property type="match status" value="1"/>
</dbReference>
<dbReference type="InterPro" id="IPR014044">
    <property type="entry name" value="CAP_dom"/>
</dbReference>
<feature type="signal peptide" evidence="2">
    <location>
        <begin position="1"/>
        <end position="28"/>
    </location>
</feature>
<evidence type="ECO:0000256" key="1">
    <source>
        <dbReference type="SAM" id="MobiDB-lite"/>
    </source>
</evidence>
<dbReference type="InterPro" id="IPR014258">
    <property type="entry name" value="CAP_domain_YkwD-like"/>
</dbReference>
<accession>A0ABW8SRZ1</accession>
<dbReference type="CDD" id="cd05379">
    <property type="entry name" value="CAP_bacterial"/>
    <property type="match status" value="1"/>
</dbReference>
<comment type="caution">
    <text evidence="4">The sequence shown here is derived from an EMBL/GenBank/DDBJ whole genome shotgun (WGS) entry which is preliminary data.</text>
</comment>
<keyword evidence="5" id="KW-1185">Reference proteome</keyword>
<protein>
    <submittedName>
        <fullName evidence="4">CAP domain-containing protein</fullName>
    </submittedName>
</protein>
<dbReference type="NCBIfam" id="TIGR02909">
    <property type="entry name" value="spore_YkwD"/>
    <property type="match status" value="1"/>
</dbReference>
<evidence type="ECO:0000256" key="2">
    <source>
        <dbReference type="SAM" id="SignalP"/>
    </source>
</evidence>
<proteinExistence type="predicted"/>
<feature type="chain" id="PRO_5046245452" evidence="2">
    <location>
        <begin position="29"/>
        <end position="253"/>
    </location>
</feature>
<name>A0ABW8SRZ1_9CLOT</name>
<dbReference type="PANTHER" id="PTHR31157">
    <property type="entry name" value="SCP DOMAIN-CONTAINING PROTEIN"/>
    <property type="match status" value="1"/>
</dbReference>
<dbReference type="EMBL" id="JBJHZX010000030">
    <property type="protein sequence ID" value="MFL0197430.1"/>
    <property type="molecule type" value="Genomic_DNA"/>
</dbReference>
<sequence>MNKKIKSMIAALIIAGGIPTIMPTMAKAAGNTCNTSLAQAQQTLLKYALNNCSKSDYSQLKNCTIIISQNTAKCNAPTTAKPSTNNNQTTTTTQPKGNNGQTSNTTKPSGTTGTTGSAGQASNISAEASEVIRLVNVERSKNGLSALKANNELSKVATIKAQDMIDKGYFDHTSPTYGSPFDMMKKFGISYTAAGENIAYGQKNAAEVMNSWMNSPGHRANILNSNFTEIGVGVAKDKNGTPYWVQMFINPGK</sequence>
<keyword evidence="2" id="KW-0732">Signal</keyword>
<dbReference type="Proteomes" id="UP001623660">
    <property type="component" value="Unassembled WGS sequence"/>
</dbReference>
<evidence type="ECO:0000259" key="3">
    <source>
        <dbReference type="Pfam" id="PF00188"/>
    </source>
</evidence>
<dbReference type="Gene3D" id="3.40.33.10">
    <property type="entry name" value="CAP"/>
    <property type="match status" value="1"/>
</dbReference>
<dbReference type="PANTHER" id="PTHR31157:SF1">
    <property type="entry name" value="SCP DOMAIN-CONTAINING PROTEIN"/>
    <property type="match status" value="1"/>
</dbReference>
<evidence type="ECO:0000313" key="4">
    <source>
        <dbReference type="EMBL" id="MFL0197430.1"/>
    </source>
</evidence>
<dbReference type="RefSeq" id="WP_406793533.1">
    <property type="nucleotide sequence ID" value="NZ_JBJHZX010000030.1"/>
</dbReference>
<feature type="compositionally biased region" description="Low complexity" evidence="1">
    <location>
        <begin position="84"/>
        <end position="122"/>
    </location>
</feature>
<dbReference type="SUPFAM" id="SSF55797">
    <property type="entry name" value="PR-1-like"/>
    <property type="match status" value="1"/>
</dbReference>
<evidence type="ECO:0000313" key="5">
    <source>
        <dbReference type="Proteomes" id="UP001623660"/>
    </source>
</evidence>
<feature type="domain" description="SCP" evidence="3">
    <location>
        <begin position="133"/>
        <end position="248"/>
    </location>
</feature>
<organism evidence="4 5">
    <name type="scientific">Candidatus Clostridium eludens</name>
    <dbReference type="NCBI Taxonomy" id="3381663"/>
    <lineage>
        <taxon>Bacteria</taxon>
        <taxon>Bacillati</taxon>
        <taxon>Bacillota</taxon>
        <taxon>Clostridia</taxon>
        <taxon>Eubacteriales</taxon>
        <taxon>Clostridiaceae</taxon>
        <taxon>Clostridium</taxon>
    </lineage>
</organism>
<feature type="region of interest" description="Disordered" evidence="1">
    <location>
        <begin position="75"/>
        <end position="122"/>
    </location>
</feature>